<feature type="region of interest" description="Disordered" evidence="1">
    <location>
        <begin position="153"/>
        <end position="182"/>
    </location>
</feature>
<evidence type="ECO:0000313" key="2">
    <source>
        <dbReference type="EMBL" id="KLU20358.1"/>
    </source>
</evidence>
<reference evidence="2 3" key="1">
    <citation type="journal article" date="2015" name="Genome Announc.">
        <title>Draft Genome Sequence of Burkholderia sp. Strain PML1(12), an Ectomycorrhizosphere-Inhabiting Bacterium with Effective Mineral-Weathering Ability.</title>
        <authorList>
            <person name="Uroz S."/>
            <person name="Oger P."/>
        </authorList>
    </citation>
    <scope>NUCLEOTIDE SEQUENCE [LARGE SCALE GENOMIC DNA]</scope>
    <source>
        <strain evidence="3">PML1(12)</strain>
    </source>
</reference>
<dbReference type="PROSITE" id="PS51257">
    <property type="entry name" value="PROKAR_LIPOPROTEIN"/>
    <property type="match status" value="1"/>
</dbReference>
<name>A0A0J1FKU2_9BURK</name>
<accession>A0A0J1FKU2</accession>
<comment type="caution">
    <text evidence="2">The sequence shown here is derived from an EMBL/GenBank/DDBJ whole genome shotgun (WGS) entry which is preliminary data.</text>
</comment>
<protein>
    <recommendedName>
        <fullName evidence="4">Lipoprotein</fullName>
    </recommendedName>
</protein>
<dbReference type="PATRIC" id="fig|908627.4.peg.9345"/>
<sequence>MIRYTVLVAVLTLPALLAGCPQKQDEKLLGACWNPGAKETVQSLAKRIVSRHIVAAINSSDNHKRPQGGIDAYVERSLTVNVSNFYVTAADATSGSVTCGADAAMVFKRPDGKTLSADDASFSFAVYRSENDRSMYVIPSSLALSQMVDDSAVSDDASAPASAPALKAPTSPPVDVPGSDVAPAVDAASAASAANAVSQSQ</sequence>
<dbReference type="OrthoDB" id="10001867at2"/>
<gene>
    <name evidence="2" type="ORF">EOS_41590</name>
</gene>
<dbReference type="AlphaFoldDB" id="A0A0J1FKU2"/>
<feature type="compositionally biased region" description="Low complexity" evidence="1">
    <location>
        <begin position="153"/>
        <end position="169"/>
    </location>
</feature>
<keyword evidence="3" id="KW-1185">Reference proteome</keyword>
<evidence type="ECO:0008006" key="4">
    <source>
        <dbReference type="Google" id="ProtNLM"/>
    </source>
</evidence>
<proteinExistence type="predicted"/>
<organism evidence="2 3">
    <name type="scientific">Caballeronia mineralivorans PML1(12)</name>
    <dbReference type="NCBI Taxonomy" id="908627"/>
    <lineage>
        <taxon>Bacteria</taxon>
        <taxon>Pseudomonadati</taxon>
        <taxon>Pseudomonadota</taxon>
        <taxon>Betaproteobacteria</taxon>
        <taxon>Burkholderiales</taxon>
        <taxon>Burkholderiaceae</taxon>
        <taxon>Caballeronia</taxon>
    </lineage>
</organism>
<dbReference type="EMBL" id="AEJF01000258">
    <property type="protein sequence ID" value="KLU20358.1"/>
    <property type="molecule type" value="Genomic_DNA"/>
</dbReference>
<evidence type="ECO:0000313" key="3">
    <source>
        <dbReference type="Proteomes" id="UP000035963"/>
    </source>
</evidence>
<evidence type="ECO:0000256" key="1">
    <source>
        <dbReference type="SAM" id="MobiDB-lite"/>
    </source>
</evidence>
<dbReference type="RefSeq" id="WP_047898078.1">
    <property type="nucleotide sequence ID" value="NZ_AEJF01000258.1"/>
</dbReference>
<dbReference type="Proteomes" id="UP000035963">
    <property type="component" value="Unassembled WGS sequence"/>
</dbReference>